<dbReference type="AlphaFoldDB" id="A0A7W7PQW2"/>
<feature type="region of interest" description="Disordered" evidence="6">
    <location>
        <begin position="46"/>
        <end position="78"/>
    </location>
</feature>
<comment type="catalytic activity">
    <reaction evidence="5">
        <text>a beta-lactam + H2O = a substituted beta-amino acid</text>
        <dbReference type="Rhea" id="RHEA:20401"/>
        <dbReference type="ChEBI" id="CHEBI:15377"/>
        <dbReference type="ChEBI" id="CHEBI:35627"/>
        <dbReference type="ChEBI" id="CHEBI:140347"/>
        <dbReference type="EC" id="3.5.2.6"/>
    </reaction>
</comment>
<dbReference type="GO" id="GO:0046677">
    <property type="term" value="P:response to antibiotic"/>
    <property type="evidence" value="ECO:0007669"/>
    <property type="project" value="UniProtKB-UniRule"/>
</dbReference>
<evidence type="ECO:0000313" key="8">
    <source>
        <dbReference type="EMBL" id="MBB4898053.1"/>
    </source>
</evidence>
<dbReference type="PANTHER" id="PTHR35333">
    <property type="entry name" value="BETA-LACTAMASE"/>
    <property type="match status" value="1"/>
</dbReference>
<evidence type="ECO:0000256" key="2">
    <source>
        <dbReference type="ARBA" id="ARBA00012865"/>
    </source>
</evidence>
<feature type="compositionally biased region" description="Low complexity" evidence="6">
    <location>
        <begin position="57"/>
        <end position="75"/>
    </location>
</feature>
<dbReference type="PROSITE" id="PS00146">
    <property type="entry name" value="BETA_LACTAMASE_A"/>
    <property type="match status" value="1"/>
</dbReference>
<dbReference type="SUPFAM" id="SSF56601">
    <property type="entry name" value="beta-lactamase/transpeptidase-like"/>
    <property type="match status" value="1"/>
</dbReference>
<dbReference type="GO" id="GO:0008800">
    <property type="term" value="F:beta-lactamase activity"/>
    <property type="evidence" value="ECO:0007669"/>
    <property type="project" value="UniProtKB-UniRule"/>
</dbReference>
<keyword evidence="3 5" id="KW-0378">Hydrolase</keyword>
<evidence type="ECO:0000313" key="9">
    <source>
        <dbReference type="Proteomes" id="UP000579523"/>
    </source>
</evidence>
<comment type="similarity">
    <text evidence="1 5">Belongs to the class-A beta-lactamase family.</text>
</comment>
<dbReference type="Pfam" id="PF13354">
    <property type="entry name" value="Beta-lactamase2"/>
    <property type="match status" value="1"/>
</dbReference>
<dbReference type="NCBIfam" id="NF033103">
    <property type="entry name" value="bla_class_A"/>
    <property type="match status" value="1"/>
</dbReference>
<evidence type="ECO:0000259" key="7">
    <source>
        <dbReference type="Pfam" id="PF13354"/>
    </source>
</evidence>
<dbReference type="InterPro" id="IPR012338">
    <property type="entry name" value="Beta-lactam/transpept-like"/>
</dbReference>
<dbReference type="PANTHER" id="PTHR35333:SF3">
    <property type="entry name" value="BETA-LACTAMASE-TYPE TRANSPEPTIDASE FOLD CONTAINING PROTEIN"/>
    <property type="match status" value="1"/>
</dbReference>
<keyword evidence="9" id="KW-1185">Reference proteome</keyword>
<dbReference type="InterPro" id="IPR045155">
    <property type="entry name" value="Beta-lactam_cat"/>
</dbReference>
<dbReference type="GO" id="GO:0030655">
    <property type="term" value="P:beta-lactam antibiotic catabolic process"/>
    <property type="evidence" value="ECO:0007669"/>
    <property type="project" value="InterPro"/>
</dbReference>
<dbReference type="Proteomes" id="UP000579523">
    <property type="component" value="Unassembled WGS sequence"/>
</dbReference>
<dbReference type="PRINTS" id="PR00118">
    <property type="entry name" value="BLACTAMASEA"/>
</dbReference>
<dbReference type="Gene3D" id="3.40.710.10">
    <property type="entry name" value="DD-peptidase/beta-lactamase superfamily"/>
    <property type="match status" value="1"/>
</dbReference>
<dbReference type="InterPro" id="IPR000871">
    <property type="entry name" value="Beta-lactam_class-A"/>
</dbReference>
<dbReference type="EC" id="3.5.2.6" evidence="2 5"/>
<protein>
    <recommendedName>
        <fullName evidence="2 5">Beta-lactamase</fullName>
        <ecNumber evidence="2 5">3.5.2.6</ecNumber>
    </recommendedName>
</protein>
<dbReference type="InterPro" id="IPR023650">
    <property type="entry name" value="Beta-lactam_class-A_AS"/>
</dbReference>
<accession>A0A7W7PQW2</accession>
<comment type="caution">
    <text evidence="8">The sequence shown here is derived from an EMBL/GenBank/DDBJ whole genome shotgun (WGS) entry which is preliminary data.</text>
</comment>
<feature type="region of interest" description="Disordered" evidence="6">
    <location>
        <begin position="208"/>
        <end position="228"/>
    </location>
</feature>
<evidence type="ECO:0000256" key="5">
    <source>
        <dbReference type="RuleBase" id="RU361140"/>
    </source>
</evidence>
<evidence type="ECO:0000256" key="1">
    <source>
        <dbReference type="ARBA" id="ARBA00009009"/>
    </source>
</evidence>
<evidence type="ECO:0000256" key="3">
    <source>
        <dbReference type="ARBA" id="ARBA00022801"/>
    </source>
</evidence>
<reference evidence="8 9" key="1">
    <citation type="submission" date="2020-08" db="EMBL/GenBank/DDBJ databases">
        <title>Genomic Encyclopedia of Type Strains, Phase III (KMG-III): the genomes of soil and plant-associated and newly described type strains.</title>
        <authorList>
            <person name="Whitman W."/>
        </authorList>
    </citation>
    <scope>NUCLEOTIDE SEQUENCE [LARGE SCALE GENOMIC DNA]</scope>
    <source>
        <strain evidence="8 9">CECT 3273</strain>
    </source>
</reference>
<feature type="compositionally biased region" description="Low complexity" evidence="6">
    <location>
        <begin position="9"/>
        <end position="27"/>
    </location>
</feature>
<name>A0A7W7PQW2_9ACTN</name>
<gene>
    <name evidence="8" type="ORF">FHS37_002088</name>
</gene>
<proteinExistence type="inferred from homology"/>
<dbReference type="EMBL" id="JACHJI010000003">
    <property type="protein sequence ID" value="MBB4898053.1"/>
    <property type="molecule type" value="Genomic_DNA"/>
</dbReference>
<keyword evidence="4 5" id="KW-0046">Antibiotic resistance</keyword>
<sequence length="337" mass="35417">MPAASLTRPAGPAGSARSAGPAAPSRPSRRALLLAAALAPVAGCTTAAPARERDRGSAAPASPAPSASPGRRAPAPVDPRSLADLEREYGARVGVYAVATDTGATVVHRADERFAFCSTFKTLAAAAVLDRGPLGRLDERITYTRDDLAAHSPVAEKHVATGMTVRQLCDAAVRYSDNTAANLLLRDIGGPRGLTAYLRGLGDPVSRLDHYEPELNENPPGDPRDTTTPRAVAADHRALVLGDALPAAERDLLKDWMVRNTTGDRRVRAGVPRDWTVGDKTGTAGWGRANDVAVLWPPRAAPLVLAVLTDRPDREAAPSDPLVAEATRRTLTALTAR</sequence>
<evidence type="ECO:0000256" key="4">
    <source>
        <dbReference type="ARBA" id="ARBA00023251"/>
    </source>
</evidence>
<evidence type="ECO:0000256" key="6">
    <source>
        <dbReference type="SAM" id="MobiDB-lite"/>
    </source>
</evidence>
<feature type="region of interest" description="Disordered" evidence="6">
    <location>
        <begin position="1"/>
        <end position="27"/>
    </location>
</feature>
<organism evidence="8 9">
    <name type="scientific">Streptomyces griseomycini</name>
    <dbReference type="NCBI Taxonomy" id="66895"/>
    <lineage>
        <taxon>Bacteria</taxon>
        <taxon>Bacillati</taxon>
        <taxon>Actinomycetota</taxon>
        <taxon>Actinomycetes</taxon>
        <taxon>Kitasatosporales</taxon>
        <taxon>Streptomycetaceae</taxon>
        <taxon>Streptomyces</taxon>
    </lineage>
</organism>
<feature type="domain" description="Beta-lactamase class A catalytic" evidence="7">
    <location>
        <begin position="94"/>
        <end position="309"/>
    </location>
</feature>